<evidence type="ECO:0000313" key="1">
    <source>
        <dbReference type="EMBL" id="SFN70676.1"/>
    </source>
</evidence>
<proteinExistence type="predicted"/>
<dbReference type="AlphaFoldDB" id="A0A1I5B7J9"/>
<reference evidence="2" key="1">
    <citation type="submission" date="2016-10" db="EMBL/GenBank/DDBJ databases">
        <authorList>
            <person name="Varghese N."/>
            <person name="Submissions S."/>
        </authorList>
    </citation>
    <scope>NUCLEOTIDE SEQUENCE [LARGE SCALE GENOMIC DNA]</scope>
    <source>
        <strain evidence="2">DSM 6150</strain>
    </source>
</reference>
<dbReference type="InterPro" id="IPR006439">
    <property type="entry name" value="HAD-SF_hydro_IA"/>
</dbReference>
<organism evidence="1 2">
    <name type="scientific">Formivibrio citricus</name>
    <dbReference type="NCBI Taxonomy" id="83765"/>
    <lineage>
        <taxon>Bacteria</taxon>
        <taxon>Pseudomonadati</taxon>
        <taxon>Pseudomonadota</taxon>
        <taxon>Betaproteobacteria</taxon>
        <taxon>Neisseriales</taxon>
        <taxon>Chitinibacteraceae</taxon>
        <taxon>Formivibrio</taxon>
    </lineage>
</organism>
<dbReference type="EMBL" id="FOVE01000015">
    <property type="protein sequence ID" value="SFN70676.1"/>
    <property type="molecule type" value="Genomic_DNA"/>
</dbReference>
<dbReference type="STRING" id="83765.SAMN05660284_02088"/>
<dbReference type="InterPro" id="IPR023198">
    <property type="entry name" value="PGP-like_dom2"/>
</dbReference>
<dbReference type="InterPro" id="IPR036412">
    <property type="entry name" value="HAD-like_sf"/>
</dbReference>
<dbReference type="Proteomes" id="UP000242869">
    <property type="component" value="Unassembled WGS sequence"/>
</dbReference>
<dbReference type="SUPFAM" id="SSF56784">
    <property type="entry name" value="HAD-like"/>
    <property type="match status" value="1"/>
</dbReference>
<dbReference type="NCBIfam" id="TIGR01509">
    <property type="entry name" value="HAD-SF-IA-v3"/>
    <property type="match status" value="1"/>
</dbReference>
<name>A0A1I5B7J9_9NEIS</name>
<dbReference type="InterPro" id="IPR041492">
    <property type="entry name" value="HAD_2"/>
</dbReference>
<dbReference type="SFLD" id="SFLDS00003">
    <property type="entry name" value="Haloacid_Dehalogenase"/>
    <property type="match status" value="1"/>
</dbReference>
<dbReference type="Gene3D" id="1.10.150.240">
    <property type="entry name" value="Putative phosphatase, domain 2"/>
    <property type="match status" value="1"/>
</dbReference>
<gene>
    <name evidence="1" type="ORF">SAMN05660284_02088</name>
</gene>
<keyword evidence="2" id="KW-1185">Reference proteome</keyword>
<accession>A0A1I5B7J9</accession>
<dbReference type="CDD" id="cd07505">
    <property type="entry name" value="HAD_BPGM-like"/>
    <property type="match status" value="1"/>
</dbReference>
<dbReference type="PANTHER" id="PTHR18901:SF38">
    <property type="entry name" value="PSEUDOURIDINE-5'-PHOSPHATASE"/>
    <property type="match status" value="1"/>
</dbReference>
<dbReference type="SFLD" id="SFLDG01129">
    <property type="entry name" value="C1.5:_HAD__Beta-PGM__Phosphata"/>
    <property type="match status" value="1"/>
</dbReference>
<dbReference type="PANTHER" id="PTHR18901">
    <property type="entry name" value="2-DEOXYGLUCOSE-6-PHOSPHATE PHOSPHATASE 2"/>
    <property type="match status" value="1"/>
</dbReference>
<dbReference type="InterPro" id="IPR023214">
    <property type="entry name" value="HAD_sf"/>
</dbReference>
<dbReference type="Gene3D" id="3.40.50.1000">
    <property type="entry name" value="HAD superfamily/HAD-like"/>
    <property type="match status" value="1"/>
</dbReference>
<protein>
    <submittedName>
        <fullName evidence="1">Haloacid dehalogenase superfamily, subfamily IA, variant 3 with third motif having DD or ED</fullName>
    </submittedName>
</protein>
<dbReference type="SFLD" id="SFLDG01135">
    <property type="entry name" value="C1.5.6:_HAD__Beta-PGM__Phospha"/>
    <property type="match status" value="1"/>
</dbReference>
<dbReference type="Pfam" id="PF13419">
    <property type="entry name" value="HAD_2"/>
    <property type="match status" value="1"/>
</dbReference>
<sequence>MSTLQQPRSKTASPSAPILAAIFDMDGLMLDSERLALDCWKEAAGRLGAPLHEEAILGMVGMHSSKTQAWLTERFGPDYPSEHIHSLCHEIYLERSHAAPIPLKTGVLELLEWLETNHVPKAVATSTRRHIALHHLEHAGLLKRFQFIVCGDEISHPKPAPDIYLAALTKLGIAADNCIVLEDSDFGVQAAHAAGCRVIMVPDIKTPTSETRKLGIPIVESLHDALELLEKSGDIN</sequence>
<evidence type="ECO:0000313" key="2">
    <source>
        <dbReference type="Proteomes" id="UP000242869"/>
    </source>
</evidence>
<dbReference type="RefSeq" id="WP_177187855.1">
    <property type="nucleotide sequence ID" value="NZ_FOVE01000015.1"/>
</dbReference>